<feature type="compositionally biased region" description="Basic residues" evidence="1">
    <location>
        <begin position="104"/>
        <end position="113"/>
    </location>
</feature>
<gene>
    <name evidence="2" type="ORF">DARMORV10_C01P47200.1</name>
</gene>
<dbReference type="AlphaFoldDB" id="A0A816S1A5"/>
<sequence>MGSAKESPRRALETLADCSRENAAAEHTNRSKRQHRATAAGLDKQNQERTMMRSLSGRGFVEREKDVGAEPVGDLTHEFKQFKLFRLPSLPHHQPDHCLPPSPRSHRSNHHRRSQTERGNPRPLRKHTGACPQWNRTSTSADDKGARDPPHLQVRRDPKTADEEQIEKETKLVDPSRLRRTENRRGGRERRRRKPFF</sequence>
<evidence type="ECO:0000313" key="2">
    <source>
        <dbReference type="EMBL" id="CAF2078292.1"/>
    </source>
</evidence>
<dbReference type="Proteomes" id="UP001295469">
    <property type="component" value="Chromosome C01"/>
</dbReference>
<feature type="region of interest" description="Disordered" evidence="1">
    <location>
        <begin position="1"/>
        <end position="72"/>
    </location>
</feature>
<feature type="compositionally biased region" description="Basic and acidic residues" evidence="1">
    <location>
        <begin position="141"/>
        <end position="186"/>
    </location>
</feature>
<organism evidence="2">
    <name type="scientific">Brassica napus</name>
    <name type="common">Rape</name>
    <dbReference type="NCBI Taxonomy" id="3708"/>
    <lineage>
        <taxon>Eukaryota</taxon>
        <taxon>Viridiplantae</taxon>
        <taxon>Streptophyta</taxon>
        <taxon>Embryophyta</taxon>
        <taxon>Tracheophyta</taxon>
        <taxon>Spermatophyta</taxon>
        <taxon>Magnoliopsida</taxon>
        <taxon>eudicotyledons</taxon>
        <taxon>Gunneridae</taxon>
        <taxon>Pentapetalae</taxon>
        <taxon>rosids</taxon>
        <taxon>malvids</taxon>
        <taxon>Brassicales</taxon>
        <taxon>Brassicaceae</taxon>
        <taxon>Brassiceae</taxon>
        <taxon>Brassica</taxon>
    </lineage>
</organism>
<proteinExistence type="predicted"/>
<evidence type="ECO:0000256" key="1">
    <source>
        <dbReference type="SAM" id="MobiDB-lite"/>
    </source>
</evidence>
<feature type="region of interest" description="Disordered" evidence="1">
    <location>
        <begin position="88"/>
        <end position="197"/>
    </location>
</feature>
<reference evidence="2" key="1">
    <citation type="submission" date="2021-01" db="EMBL/GenBank/DDBJ databases">
        <authorList>
            <consortium name="Genoscope - CEA"/>
            <person name="William W."/>
        </authorList>
    </citation>
    <scope>NUCLEOTIDE SEQUENCE</scope>
</reference>
<protein>
    <submittedName>
        <fullName evidence="2">(rape) hypothetical protein</fullName>
    </submittedName>
</protein>
<feature type="compositionally biased region" description="Basic and acidic residues" evidence="1">
    <location>
        <begin position="1"/>
        <end position="29"/>
    </location>
</feature>
<feature type="compositionally biased region" description="Basic residues" evidence="1">
    <location>
        <begin position="187"/>
        <end position="197"/>
    </location>
</feature>
<dbReference type="EMBL" id="HG994365">
    <property type="protein sequence ID" value="CAF2078292.1"/>
    <property type="molecule type" value="Genomic_DNA"/>
</dbReference>
<name>A0A816S1A5_BRANA</name>
<accession>A0A816S1A5</accession>